<keyword evidence="4" id="KW-1185">Reference proteome</keyword>
<protein>
    <recommendedName>
        <fullName evidence="2">SPOR domain-containing protein</fullName>
    </recommendedName>
</protein>
<dbReference type="GO" id="GO:0042834">
    <property type="term" value="F:peptidoglycan binding"/>
    <property type="evidence" value="ECO:0007669"/>
    <property type="project" value="InterPro"/>
</dbReference>
<organism evidence="3 4">
    <name type="scientific">Pseudorhizobium pelagicum</name>
    <dbReference type="NCBI Taxonomy" id="1509405"/>
    <lineage>
        <taxon>Bacteria</taxon>
        <taxon>Pseudomonadati</taxon>
        <taxon>Pseudomonadota</taxon>
        <taxon>Alphaproteobacteria</taxon>
        <taxon>Hyphomicrobiales</taxon>
        <taxon>Rhizobiaceae</taxon>
        <taxon>Rhizobium/Agrobacterium group</taxon>
        <taxon>Pseudorhizobium</taxon>
    </lineage>
</organism>
<dbReference type="InterPro" id="IPR036680">
    <property type="entry name" value="SPOR-like_sf"/>
</dbReference>
<dbReference type="EMBL" id="JOKJ01000022">
    <property type="protein sequence ID" value="KEQ04945.1"/>
    <property type="molecule type" value="Genomic_DNA"/>
</dbReference>
<proteinExistence type="predicted"/>
<evidence type="ECO:0000313" key="3">
    <source>
        <dbReference type="EMBL" id="KEQ04945.1"/>
    </source>
</evidence>
<feature type="compositionally biased region" description="Polar residues" evidence="1">
    <location>
        <begin position="771"/>
        <end position="786"/>
    </location>
</feature>
<evidence type="ECO:0000256" key="1">
    <source>
        <dbReference type="SAM" id="MobiDB-lite"/>
    </source>
</evidence>
<dbReference type="PROSITE" id="PS51724">
    <property type="entry name" value="SPOR"/>
    <property type="match status" value="1"/>
</dbReference>
<comment type="caution">
    <text evidence="3">The sequence shown here is derived from an EMBL/GenBank/DDBJ whole genome shotgun (WGS) entry which is preliminary data.</text>
</comment>
<name>A0A922NWV3_9HYPH</name>
<feature type="region of interest" description="Disordered" evidence="1">
    <location>
        <begin position="744"/>
        <end position="786"/>
    </location>
</feature>
<feature type="domain" description="SPOR" evidence="2">
    <location>
        <begin position="934"/>
        <end position="1017"/>
    </location>
</feature>
<feature type="region of interest" description="Disordered" evidence="1">
    <location>
        <begin position="64"/>
        <end position="124"/>
    </location>
</feature>
<dbReference type="RefSeq" id="WP_037168129.1">
    <property type="nucleotide sequence ID" value="NZ_CAJXID010000007.1"/>
</dbReference>
<dbReference type="Gene3D" id="3.30.70.1070">
    <property type="entry name" value="Sporulation related repeat"/>
    <property type="match status" value="1"/>
</dbReference>
<dbReference type="SUPFAM" id="SSF110997">
    <property type="entry name" value="Sporulation related repeat"/>
    <property type="match status" value="1"/>
</dbReference>
<evidence type="ECO:0000259" key="2">
    <source>
        <dbReference type="PROSITE" id="PS51724"/>
    </source>
</evidence>
<evidence type="ECO:0000313" key="4">
    <source>
        <dbReference type="Proteomes" id="UP000052167"/>
    </source>
</evidence>
<dbReference type="InterPro" id="IPR007730">
    <property type="entry name" value="SPOR-like_dom"/>
</dbReference>
<dbReference type="OrthoDB" id="7338235at2"/>
<feature type="compositionally biased region" description="Low complexity" evidence="1">
    <location>
        <begin position="71"/>
        <end position="84"/>
    </location>
</feature>
<gene>
    <name evidence="3" type="ORF">GV68_11850</name>
</gene>
<dbReference type="Proteomes" id="UP000052167">
    <property type="component" value="Unassembled WGS sequence"/>
</dbReference>
<reference evidence="3 4" key="1">
    <citation type="submission" date="2014-06" db="EMBL/GenBank/DDBJ databases">
        <title>Rhizobium pelagicum/R2-400B4.</title>
        <authorList>
            <person name="Kimes N.E."/>
            <person name="Lopez-Perez M."/>
        </authorList>
    </citation>
    <scope>NUCLEOTIDE SEQUENCE [LARGE SCALE GENOMIC DNA]</scope>
    <source>
        <strain evidence="3 4">R2-400B4</strain>
    </source>
</reference>
<dbReference type="AlphaFoldDB" id="A0A922NWV3"/>
<dbReference type="Pfam" id="PF05036">
    <property type="entry name" value="SPOR"/>
    <property type="match status" value="1"/>
</dbReference>
<accession>A0A922NWV3</accession>
<sequence>MADNNLARNRNDGPDFFADDDPLAELARIVGYDERLVPKPPVADRREPAFNLEDELLREFERYEAPRPHQSSVAAADAVSPPEAFDAPDQFQDVAEQPSEVPAEPVFVEQPAFDDQPSPAVEPTVDAAPTLDAETSFDIAPDDQDFFLASGEADLQVDDVQPEPVHAPDEAVWSDATSQAIAAPVDTLAADAVAAEEAVLPAEIIPEQDTAEPTFDLSDEVELSIGASDALAPVQEAQLSAARKPIYTPGFRMPLANFNPVREPARAVSSPADAVSRIEPVLGPSDNIRQEPSFGEPEPSMAAFEPVPSIDNVSVAPEPVAAPDDHVRSIETTADSDELPDFDVLAGDTADGVYAHAKPSGPMISEPRWDMPFDFRDDAFSESLQRKPAQPAQALVQPAAVDPMLDEDFELALDDLELDLTDILSDEDLHAFEEPKPAAAPAAVSAPVQPQRFTASWSPVARVVPTPSAVAAAPAPAPYASALTPPTSIPQPPTPMAEPLVPAFTAETAPSLAFDPGLISETEEQPEPVFDLNVPDLQAAEQEPAPVYRNDYDFDIDAELASLLQPVAADAAEAAEPIETAPAEPVPQPAAPSGYLDLDDFERALEQDFRRSLTNPLPAQSNAERLSARSGAAFAESPRRSMAAFAMPLAIAGVVIAGGSVAYALFGGDSSSIAANGEPIVIAADTSPVKVLPANPGGKTVPNQDKAVYDRVAGDVPAAPMQEALISASEEPVDVVQKTLMTDQLPLEGESTAELASASDSPYREDRLTPDAQQTDLPPEASQSVSVMPRRVKTMIVRPDGTLVEQEVAAPVEPTVQASIPVETQKVAAASVKNVEIASIPDAPIAGSDASEQGQASGIVPVSADASADMAGLELETPVADQPSIAAPIPTARPTRQPTNVAAAVADEGAVSTATVPTTTAAPPAAPQQTQVAALSPGGYVIQIASLPSAADAEKSYRNLSSKFASVIGGRGVDIRAAEIAGKGTFYRVRIPAGSKAEAVQLCESYRAAGGSCLVAK</sequence>